<sequence>MARHKLKQSGAVLLAAAMAAAAAGCGGSSGDKPAADNGQEAAPKLTNLTYWVQAVSQVTATMKSYNEIEAYKELERVTGVKVDFQHPPQGQQATEQFNLMMTSDKLPDVIEYSWTGYPGGPEKAIKDGKIVKLNDLIDKYAPNFKKVLADHPDWKKEMMTDEGSIYGLPFIRSHEQLKVFLGPTIRKDWLDKLGLQLPTTIDEWYAVLKAFKERDPNGNGKPDEIPLYLAKGDVDTSTAFLGAFGINAGFYQEGGKVKYGPTDPKFKEFLTLMNKWYKEGLLDKDFATTDAKMLEAKITGGQIGSAVLYTGSGIGKYATLMKDKDKNFRLVAAPYPVLNKGDKQIWGYKDFSVAPTSAAISTSNKNPIETIKWLDYGYSEQGTLLFNFGKEGVSYTMQNGKPTFKPEVMNDPTGLPLIQSMSKHNRATFSGPFMLDIRFDEQYTNSPDQLESKKIWAAPTLEKKMPRTTPTKEESSRYASIMADINTYKDEMYLKFIMGAEPLDNFDKYVKTIQGMGLDEALKIQQSALERYAKR</sequence>
<proteinExistence type="predicted"/>
<evidence type="ECO:0000313" key="4">
    <source>
        <dbReference type="Proteomes" id="UP000247476"/>
    </source>
</evidence>
<dbReference type="Proteomes" id="UP000247476">
    <property type="component" value="Unassembled WGS sequence"/>
</dbReference>
<evidence type="ECO:0000313" key="3">
    <source>
        <dbReference type="EMBL" id="PYI51649.1"/>
    </source>
</evidence>
<gene>
    <name evidence="3" type="ORF">DLM86_24155</name>
</gene>
<evidence type="ECO:0000256" key="2">
    <source>
        <dbReference type="SAM" id="SignalP"/>
    </source>
</evidence>
<evidence type="ECO:0000256" key="1">
    <source>
        <dbReference type="ARBA" id="ARBA00022729"/>
    </source>
</evidence>
<dbReference type="InterPro" id="IPR050490">
    <property type="entry name" value="Bact_solute-bd_prot1"/>
</dbReference>
<dbReference type="EMBL" id="QJVJ01000012">
    <property type="protein sequence ID" value="PYI51649.1"/>
    <property type="molecule type" value="Genomic_DNA"/>
</dbReference>
<accession>A0A2V5JXQ3</accession>
<name>A0A2V5JXQ3_9BACL</name>
<organism evidence="3 4">
    <name type="scientific">Paenibacillus flagellatus</name>
    <dbReference type="NCBI Taxonomy" id="2211139"/>
    <lineage>
        <taxon>Bacteria</taxon>
        <taxon>Bacillati</taxon>
        <taxon>Bacillota</taxon>
        <taxon>Bacilli</taxon>
        <taxon>Bacillales</taxon>
        <taxon>Paenibacillaceae</taxon>
        <taxon>Paenibacillus</taxon>
    </lineage>
</organism>
<dbReference type="SUPFAM" id="SSF53850">
    <property type="entry name" value="Periplasmic binding protein-like II"/>
    <property type="match status" value="1"/>
</dbReference>
<dbReference type="AlphaFoldDB" id="A0A2V5JXQ3"/>
<dbReference type="CDD" id="cd13584">
    <property type="entry name" value="PBP2_AlgQ1_2"/>
    <property type="match status" value="1"/>
</dbReference>
<keyword evidence="4" id="KW-1185">Reference proteome</keyword>
<protein>
    <submittedName>
        <fullName evidence="3">ABC transporter substrate-binding protein</fullName>
    </submittedName>
</protein>
<keyword evidence="1 2" id="KW-0732">Signal</keyword>
<feature type="chain" id="PRO_5038763800" evidence="2">
    <location>
        <begin position="24"/>
        <end position="535"/>
    </location>
</feature>
<feature type="signal peptide" evidence="2">
    <location>
        <begin position="1"/>
        <end position="23"/>
    </location>
</feature>
<dbReference type="Gene3D" id="3.40.190.10">
    <property type="entry name" value="Periplasmic binding protein-like II"/>
    <property type="match status" value="2"/>
</dbReference>
<reference evidence="3 4" key="1">
    <citation type="submission" date="2018-05" db="EMBL/GenBank/DDBJ databases">
        <title>Paenibacillus flagellatus sp. nov., isolated from selenium mineral soil.</title>
        <authorList>
            <person name="Dai X."/>
        </authorList>
    </citation>
    <scope>NUCLEOTIDE SEQUENCE [LARGE SCALE GENOMIC DNA]</scope>
    <source>
        <strain evidence="3 4">DXL2</strain>
    </source>
</reference>
<comment type="caution">
    <text evidence="3">The sequence shown here is derived from an EMBL/GenBank/DDBJ whole genome shotgun (WGS) entry which is preliminary data.</text>
</comment>
<dbReference type="OrthoDB" id="9787283at2"/>
<dbReference type="PROSITE" id="PS51257">
    <property type="entry name" value="PROKAR_LIPOPROTEIN"/>
    <property type="match status" value="1"/>
</dbReference>
<dbReference type="PANTHER" id="PTHR43649">
    <property type="entry name" value="ARABINOSE-BINDING PROTEIN-RELATED"/>
    <property type="match status" value="1"/>
</dbReference>
<dbReference type="PANTHER" id="PTHR43649:SF33">
    <property type="entry name" value="POLYGALACTURONAN_RHAMNOGALACTURONAN-BINDING PROTEIN YTCQ"/>
    <property type="match status" value="1"/>
</dbReference>